<dbReference type="InterPro" id="IPR003646">
    <property type="entry name" value="SH3-like_bac-type"/>
</dbReference>
<feature type="domain" description="SH3b" evidence="3">
    <location>
        <begin position="179"/>
        <end position="245"/>
    </location>
</feature>
<dbReference type="GO" id="GO:0009253">
    <property type="term" value="P:peptidoglycan catabolic process"/>
    <property type="evidence" value="ECO:0007669"/>
    <property type="project" value="InterPro"/>
</dbReference>
<dbReference type="PIRSF" id="PIRSF037846">
    <property type="entry name" value="Autolysin_YrvJ_prd"/>
    <property type="match status" value="1"/>
</dbReference>
<proteinExistence type="predicted"/>
<dbReference type="Proteomes" id="UP000051790">
    <property type="component" value="Unassembled WGS sequence"/>
</dbReference>
<dbReference type="InterPro" id="IPR050695">
    <property type="entry name" value="N-acetylmuramoyl_amidase_3"/>
</dbReference>
<reference evidence="4 5" key="1">
    <citation type="journal article" date="2015" name="Genome Announc.">
        <title>Expanding the biotechnology potential of lactobacilli through comparative genomics of 213 strains and associated genera.</title>
        <authorList>
            <person name="Sun Z."/>
            <person name="Harris H.M."/>
            <person name="McCann A."/>
            <person name="Guo C."/>
            <person name="Argimon S."/>
            <person name="Zhang W."/>
            <person name="Yang X."/>
            <person name="Jeffery I.B."/>
            <person name="Cooney J.C."/>
            <person name="Kagawa T.F."/>
            <person name="Liu W."/>
            <person name="Song Y."/>
            <person name="Salvetti E."/>
            <person name="Wrobel A."/>
            <person name="Rasinkangas P."/>
            <person name="Parkhill J."/>
            <person name="Rea M.C."/>
            <person name="O'Sullivan O."/>
            <person name="Ritari J."/>
            <person name="Douillard F.P."/>
            <person name="Paul Ross R."/>
            <person name="Yang R."/>
            <person name="Briner A.E."/>
            <person name="Felis G.E."/>
            <person name="de Vos W.M."/>
            <person name="Barrangou R."/>
            <person name="Klaenhammer T.R."/>
            <person name="Caufield P.W."/>
            <person name="Cui Y."/>
            <person name="Zhang H."/>
            <person name="O'Toole P.W."/>
        </authorList>
    </citation>
    <scope>NUCLEOTIDE SEQUENCE [LARGE SCALE GENOMIC DNA]</scope>
    <source>
        <strain evidence="4 5">DSM 13343</strain>
    </source>
</reference>
<accession>A0A0R1Q666</accession>
<evidence type="ECO:0000313" key="5">
    <source>
        <dbReference type="Proteomes" id="UP000051790"/>
    </source>
</evidence>
<organism evidence="4 5">
    <name type="scientific">Lacticaseibacillus manihotivorans DSM 13343 = JCM 12514</name>
    <dbReference type="NCBI Taxonomy" id="1423769"/>
    <lineage>
        <taxon>Bacteria</taxon>
        <taxon>Bacillati</taxon>
        <taxon>Bacillota</taxon>
        <taxon>Bacilli</taxon>
        <taxon>Lactobacillales</taxon>
        <taxon>Lactobacillaceae</taxon>
        <taxon>Lacticaseibacillus</taxon>
    </lineage>
</organism>
<dbReference type="InterPro" id="IPR002508">
    <property type="entry name" value="MurNAc-LAA_cat"/>
</dbReference>
<dbReference type="OrthoDB" id="9806267at2"/>
<evidence type="ECO:0000313" key="4">
    <source>
        <dbReference type="EMBL" id="KRL37818.1"/>
    </source>
</evidence>
<dbReference type="EMBL" id="AZEU01000313">
    <property type="protein sequence ID" value="KRL37818.1"/>
    <property type="molecule type" value="Genomic_DNA"/>
</dbReference>
<dbReference type="SMART" id="SM00646">
    <property type="entry name" value="Ami_3"/>
    <property type="match status" value="1"/>
</dbReference>
<evidence type="ECO:0000256" key="1">
    <source>
        <dbReference type="ARBA" id="ARBA00022801"/>
    </source>
</evidence>
<dbReference type="PROSITE" id="PS00430">
    <property type="entry name" value="TONB_DEPENDENT_REC_1"/>
    <property type="match status" value="1"/>
</dbReference>
<dbReference type="InterPro" id="IPR010916">
    <property type="entry name" value="TonB_box_CS"/>
</dbReference>
<dbReference type="RefSeq" id="WP_056965134.1">
    <property type="nucleotide sequence ID" value="NZ_AZEU01000313.1"/>
</dbReference>
<evidence type="ECO:0000256" key="2">
    <source>
        <dbReference type="ARBA" id="ARBA00023316"/>
    </source>
</evidence>
<feature type="domain" description="SH3b" evidence="3">
    <location>
        <begin position="97"/>
        <end position="162"/>
    </location>
</feature>
<name>A0A0R1Q666_9LACO</name>
<dbReference type="GO" id="GO:0008745">
    <property type="term" value="F:N-acetylmuramoyl-L-alanine amidase activity"/>
    <property type="evidence" value="ECO:0007669"/>
    <property type="project" value="InterPro"/>
</dbReference>
<dbReference type="CDD" id="cd02696">
    <property type="entry name" value="MurNAc-LAA"/>
    <property type="match status" value="1"/>
</dbReference>
<protein>
    <submittedName>
        <fullName evidence="4">N-acetylmuramoyl-L-alanine amidase</fullName>
    </submittedName>
</protein>
<dbReference type="GO" id="GO:0030288">
    <property type="term" value="C:outer membrane-bounded periplasmic space"/>
    <property type="evidence" value="ECO:0007669"/>
    <property type="project" value="TreeGrafter"/>
</dbReference>
<dbReference type="SMART" id="SM00287">
    <property type="entry name" value="SH3b"/>
    <property type="match status" value="3"/>
</dbReference>
<keyword evidence="2" id="KW-0961">Cell wall biogenesis/degradation</keyword>
<keyword evidence="5" id="KW-1185">Reference proteome</keyword>
<gene>
    <name evidence="4" type="ORF">FD01_GL002775</name>
</gene>
<dbReference type="Gene3D" id="2.30.30.40">
    <property type="entry name" value="SH3 Domains"/>
    <property type="match status" value="3"/>
</dbReference>
<dbReference type="PROSITE" id="PS51781">
    <property type="entry name" value="SH3B"/>
    <property type="match status" value="3"/>
</dbReference>
<dbReference type="AlphaFoldDB" id="A0A0R1Q666"/>
<dbReference type="PANTHER" id="PTHR30404">
    <property type="entry name" value="N-ACETYLMURAMOYL-L-ALANINE AMIDASE"/>
    <property type="match status" value="1"/>
</dbReference>
<dbReference type="Gene3D" id="3.40.630.40">
    <property type="entry name" value="Zn-dependent exopeptidases"/>
    <property type="match status" value="1"/>
</dbReference>
<dbReference type="Pfam" id="PF08239">
    <property type="entry name" value="SH3_3"/>
    <property type="match status" value="3"/>
</dbReference>
<dbReference type="Pfam" id="PF01520">
    <property type="entry name" value="Amidase_3"/>
    <property type="match status" value="1"/>
</dbReference>
<dbReference type="PATRIC" id="fig|1423769.4.peg.2995"/>
<dbReference type="PANTHER" id="PTHR30404:SF7">
    <property type="entry name" value="CELL WALL AMIDASE LYTH-RELATED"/>
    <property type="match status" value="1"/>
</dbReference>
<sequence length="438" mass="46648">MKFKQLHRWPLMILLAVLIGISAATTVVLANNNTLTVTASVVNVRFGPGLSYNTMGQVQKGGNLTILKKQNSWYQVRLAGNRVGWVASWLVHEDAATTSAAKVARTTTNVNVRQYASSSAKQLGTLSSGSTVSVLYQSNGWSQIQYNNTAAWVDSSLLQLTGATTTINPTQTAIATAKATTPTLKATTTLAANVRQTAGLNAAVVTRIAKGATVTVLSQSGDWYHVRTADGKTGYIASWILSMPGASTNKAATKLSEATIVIDPGHGGNDTGALSTSGKYEKTYTLQMAKAVGAKLEAAGAKVVYTRSTDTYVDLAPRPVVAKKVHADAFISFHFDSTPNANTASGFTSYYYNASKDKALATNLNKALGSNLSLTNRGIAFGNYEVLRDNDQPSVLLEMGYINDDHDFKFIESSTYQQTVAADIVNGMNAYFAAGNHQ</sequence>
<evidence type="ECO:0000259" key="3">
    <source>
        <dbReference type="PROSITE" id="PS51781"/>
    </source>
</evidence>
<dbReference type="GO" id="GO:0071555">
    <property type="term" value="P:cell wall organization"/>
    <property type="evidence" value="ECO:0007669"/>
    <property type="project" value="UniProtKB-KW"/>
</dbReference>
<feature type="domain" description="SH3b" evidence="3">
    <location>
        <begin position="32"/>
        <end position="94"/>
    </location>
</feature>
<dbReference type="InterPro" id="IPR017293">
    <property type="entry name" value="N-acetylmuramoyl-L-ala_amidase"/>
</dbReference>
<keyword evidence="1" id="KW-0378">Hydrolase</keyword>
<dbReference type="SUPFAM" id="SSF53187">
    <property type="entry name" value="Zn-dependent exopeptidases"/>
    <property type="match status" value="1"/>
</dbReference>
<comment type="caution">
    <text evidence="4">The sequence shown here is derived from an EMBL/GenBank/DDBJ whole genome shotgun (WGS) entry which is preliminary data.</text>
</comment>